<accession>A0A9Q3CYW7</accession>
<comment type="caution">
    <text evidence="3">The sequence shown here is derived from an EMBL/GenBank/DDBJ whole genome shotgun (WGS) entry which is preliminary data.</text>
</comment>
<dbReference type="Proteomes" id="UP000765509">
    <property type="component" value="Unassembled WGS sequence"/>
</dbReference>
<dbReference type="EMBL" id="AVOT02011576">
    <property type="protein sequence ID" value="MBW0492412.1"/>
    <property type="molecule type" value="Genomic_DNA"/>
</dbReference>
<keyword evidence="2" id="KW-0732">Signal</keyword>
<keyword evidence="4" id="KW-1185">Reference proteome</keyword>
<feature type="region of interest" description="Disordered" evidence="1">
    <location>
        <begin position="94"/>
        <end position="133"/>
    </location>
</feature>
<organism evidence="3 4">
    <name type="scientific">Austropuccinia psidii MF-1</name>
    <dbReference type="NCBI Taxonomy" id="1389203"/>
    <lineage>
        <taxon>Eukaryota</taxon>
        <taxon>Fungi</taxon>
        <taxon>Dikarya</taxon>
        <taxon>Basidiomycota</taxon>
        <taxon>Pucciniomycotina</taxon>
        <taxon>Pucciniomycetes</taxon>
        <taxon>Pucciniales</taxon>
        <taxon>Sphaerophragmiaceae</taxon>
        <taxon>Austropuccinia</taxon>
    </lineage>
</organism>
<feature type="compositionally biased region" description="Low complexity" evidence="1">
    <location>
        <begin position="96"/>
        <end position="116"/>
    </location>
</feature>
<reference evidence="3" key="1">
    <citation type="submission" date="2021-03" db="EMBL/GenBank/DDBJ databases">
        <title>Draft genome sequence of rust myrtle Austropuccinia psidii MF-1, a brazilian biotype.</title>
        <authorList>
            <person name="Quecine M.C."/>
            <person name="Pachon D.M.R."/>
            <person name="Bonatelli M.L."/>
            <person name="Correr F.H."/>
            <person name="Franceschini L.M."/>
            <person name="Leite T.F."/>
            <person name="Margarido G.R.A."/>
            <person name="Almeida C.A."/>
            <person name="Ferrarezi J.A."/>
            <person name="Labate C.A."/>
        </authorList>
    </citation>
    <scope>NUCLEOTIDE SEQUENCE</scope>
    <source>
        <strain evidence="3">MF-1</strain>
    </source>
</reference>
<name>A0A9Q3CYW7_9BASI</name>
<proteinExistence type="predicted"/>
<evidence type="ECO:0000313" key="3">
    <source>
        <dbReference type="EMBL" id="MBW0492412.1"/>
    </source>
</evidence>
<feature type="chain" id="PRO_5040504640" evidence="2">
    <location>
        <begin position="21"/>
        <end position="418"/>
    </location>
</feature>
<sequence>MPQFLLYCLSFAHFLLPAFVDLFNINDINDRWLDQSLHQAEPTEKCLKCLDLDLELRLQPSVQASQPRPEKRKEPSSELIMDFWGLEKQNLEQQKKLQSSQATTSSTLTISLPSASEQAEPSIPSRSLDSGLTECQGSLSKIQEIVMPNFGQAPARPKKYRKVNMFYPPSDGEIETSHRIVTKDTDGSRKIPHATSHIHAKPPKQNAEALSRASKALGEQELIRLELQNDLHVFISELEREFLDIFRGLFAPKQAQGEVDPVSFIIGASLVNIRLMHEGESPYYMMESERIESIQRKAWKHFKFLIRLVFLQKENTSMEKIAIFAKHLEELQAHGVFQPVVCLQNLHSLLDGFRKRERYEEYLNAAVWAATRSWMETKQKTRPLVEFASLKKAINKRVREMYTQQIETDKHQEVNQTV</sequence>
<gene>
    <name evidence="3" type="ORF">O181_032127</name>
</gene>
<evidence type="ECO:0000313" key="4">
    <source>
        <dbReference type="Proteomes" id="UP000765509"/>
    </source>
</evidence>
<evidence type="ECO:0000256" key="1">
    <source>
        <dbReference type="SAM" id="MobiDB-lite"/>
    </source>
</evidence>
<protein>
    <submittedName>
        <fullName evidence="3">Uncharacterized protein</fullName>
    </submittedName>
</protein>
<feature type="signal peptide" evidence="2">
    <location>
        <begin position="1"/>
        <end position="20"/>
    </location>
</feature>
<evidence type="ECO:0000256" key="2">
    <source>
        <dbReference type="SAM" id="SignalP"/>
    </source>
</evidence>
<feature type="compositionally biased region" description="Polar residues" evidence="1">
    <location>
        <begin position="124"/>
        <end position="133"/>
    </location>
</feature>
<dbReference type="AlphaFoldDB" id="A0A9Q3CYW7"/>